<dbReference type="SUPFAM" id="SSF53850">
    <property type="entry name" value="Periplasmic binding protein-like II"/>
    <property type="match status" value="1"/>
</dbReference>
<comment type="similarity">
    <text evidence="2">Belongs to the bacterial solute-binding protein 5 family.</text>
</comment>
<dbReference type="InterPro" id="IPR000914">
    <property type="entry name" value="SBP_5_dom"/>
</dbReference>
<evidence type="ECO:0000313" key="7">
    <source>
        <dbReference type="Proteomes" id="UP001276840"/>
    </source>
</evidence>
<evidence type="ECO:0000259" key="5">
    <source>
        <dbReference type="Pfam" id="PF00496"/>
    </source>
</evidence>
<evidence type="ECO:0000256" key="4">
    <source>
        <dbReference type="ARBA" id="ARBA00022729"/>
    </source>
</evidence>
<evidence type="ECO:0000256" key="1">
    <source>
        <dbReference type="ARBA" id="ARBA00004418"/>
    </source>
</evidence>
<protein>
    <submittedName>
        <fullName evidence="6">ABC transporter substrate-binding protein</fullName>
    </submittedName>
</protein>
<evidence type="ECO:0000313" key="6">
    <source>
        <dbReference type="EMBL" id="MDX8529204.1"/>
    </source>
</evidence>
<dbReference type="PANTHER" id="PTHR30290:SF10">
    <property type="entry name" value="PERIPLASMIC OLIGOPEPTIDE-BINDING PROTEIN-RELATED"/>
    <property type="match status" value="1"/>
</dbReference>
<dbReference type="PROSITE" id="PS51318">
    <property type="entry name" value="TAT"/>
    <property type="match status" value="1"/>
</dbReference>
<dbReference type="EMBL" id="JAVIJF010000041">
    <property type="protein sequence ID" value="MDX8529204.1"/>
    <property type="molecule type" value="Genomic_DNA"/>
</dbReference>
<dbReference type="Gene3D" id="3.40.190.10">
    <property type="entry name" value="Periplasmic binding protein-like II"/>
    <property type="match status" value="1"/>
</dbReference>
<sequence>MSDTSLSEMEFWAAQMRKGAISRREFFGRATALAVVIGAGGSVLPSFAQAAEPKKGGYARFGMSDASQQDTLDPGTWPASFSQAAFNGSLCNNLTEIAADGSIIGDLAESFEPANGTKKWIFKIRKGVTFHDGKALTVKDIQESFHHHMGAKSTSGAAPLVSQIESITADSVDKVLFTLKSASADFPYLVADYHLSIFPAKDGGGIDWQRGVGTGAFALENFTPGESAKMVRNQNYHKNNKPYFDEIEYIAIMDATARMNAFVTGEVEFINDLDVKSIALVERSTGLKVERTPSLRHFTFDMDTSTKPFDNPDVRTALKYAIDRDDIIRKVYLGEAVKGNDTPVAVTMPFYHETPPQNDYDVEKAKAFLAKVGLTSLDVDLSVAEAAFPGAVEAAVLFQQHAAKAGINVNVVREADDGYWDNIFLKKPFSGCDWYGRATCDWLFSTAYADGAAWNNTHWKNPRFNELLIQARAETDQAKRAAQYAEMQQLIHDDGGVITVAFVNWTNGMSKKIGHGTIGGIFPCDNMRMAERWWMA</sequence>
<proteinExistence type="inferred from homology"/>
<dbReference type="Gene3D" id="3.10.105.10">
    <property type="entry name" value="Dipeptide-binding Protein, Domain 3"/>
    <property type="match status" value="1"/>
</dbReference>
<dbReference type="RefSeq" id="WP_320237068.1">
    <property type="nucleotide sequence ID" value="NZ_JAVIJF010000041.1"/>
</dbReference>
<dbReference type="PIRSF" id="PIRSF002741">
    <property type="entry name" value="MppA"/>
    <property type="match status" value="1"/>
</dbReference>
<dbReference type="InterPro" id="IPR030678">
    <property type="entry name" value="Peptide/Ni-bd"/>
</dbReference>
<keyword evidence="7" id="KW-1185">Reference proteome</keyword>
<dbReference type="CDD" id="cd08503">
    <property type="entry name" value="PBP2_NikA_DppA_OppA_like_17"/>
    <property type="match status" value="1"/>
</dbReference>
<dbReference type="Pfam" id="PF00496">
    <property type="entry name" value="SBP_bac_5"/>
    <property type="match status" value="1"/>
</dbReference>
<dbReference type="Proteomes" id="UP001276840">
    <property type="component" value="Unassembled WGS sequence"/>
</dbReference>
<feature type="domain" description="Solute-binding protein family 5" evidence="5">
    <location>
        <begin position="103"/>
        <end position="421"/>
    </location>
</feature>
<organism evidence="6 7">
    <name type="scientific">Mesorhizobium montanum</name>
    <dbReference type="NCBI Taxonomy" id="3072323"/>
    <lineage>
        <taxon>Bacteria</taxon>
        <taxon>Pseudomonadati</taxon>
        <taxon>Pseudomonadota</taxon>
        <taxon>Alphaproteobacteria</taxon>
        <taxon>Hyphomicrobiales</taxon>
        <taxon>Phyllobacteriaceae</taxon>
        <taxon>Mesorhizobium</taxon>
    </lineage>
</organism>
<dbReference type="PANTHER" id="PTHR30290">
    <property type="entry name" value="PERIPLASMIC BINDING COMPONENT OF ABC TRANSPORTER"/>
    <property type="match status" value="1"/>
</dbReference>
<dbReference type="InterPro" id="IPR006311">
    <property type="entry name" value="TAT_signal"/>
</dbReference>
<comment type="caution">
    <text evidence="6">The sequence shown here is derived from an EMBL/GenBank/DDBJ whole genome shotgun (WGS) entry which is preliminary data.</text>
</comment>
<dbReference type="Gene3D" id="3.90.76.10">
    <property type="entry name" value="Dipeptide-binding Protein, Domain 1"/>
    <property type="match status" value="1"/>
</dbReference>
<name>A0ABU4ZUV9_9HYPH</name>
<evidence type="ECO:0000256" key="3">
    <source>
        <dbReference type="ARBA" id="ARBA00022448"/>
    </source>
</evidence>
<gene>
    <name evidence="6" type="ORF">RFM68_32705</name>
</gene>
<dbReference type="InterPro" id="IPR039424">
    <property type="entry name" value="SBP_5"/>
</dbReference>
<accession>A0ABU4ZUV9</accession>
<keyword evidence="3" id="KW-0813">Transport</keyword>
<reference evidence="6 7" key="1">
    <citation type="submission" date="2023-08" db="EMBL/GenBank/DDBJ databases">
        <title>Implementing the SeqCode for naming new Mesorhizobium species isolated from Vachellia karroo root nodules.</title>
        <authorList>
            <person name="Van Lill M."/>
        </authorList>
    </citation>
    <scope>NUCLEOTIDE SEQUENCE [LARGE SCALE GENOMIC DNA]</scope>
    <source>
        <strain evidence="6 7">MSK 1335</strain>
    </source>
</reference>
<keyword evidence="4" id="KW-0732">Signal</keyword>
<evidence type="ECO:0000256" key="2">
    <source>
        <dbReference type="ARBA" id="ARBA00005695"/>
    </source>
</evidence>
<comment type="subcellular location">
    <subcellularLocation>
        <location evidence="1">Periplasm</location>
    </subcellularLocation>
</comment>